<dbReference type="OrthoDB" id="9809543at2"/>
<feature type="transmembrane region" description="Helical" evidence="1">
    <location>
        <begin position="191"/>
        <end position="218"/>
    </location>
</feature>
<reference evidence="3" key="1">
    <citation type="submission" date="2016-10" db="EMBL/GenBank/DDBJ databases">
        <authorList>
            <person name="Varghese N."/>
            <person name="Submissions S."/>
        </authorList>
    </citation>
    <scope>NUCLEOTIDE SEQUENCE [LARGE SCALE GENOMIC DNA]</scope>
    <source>
        <strain evidence="3">DSM 10146</strain>
    </source>
</reference>
<proteinExistence type="predicted"/>
<feature type="transmembrane region" description="Helical" evidence="1">
    <location>
        <begin position="93"/>
        <end position="114"/>
    </location>
</feature>
<dbReference type="Pfam" id="PF09955">
    <property type="entry name" value="DUF2189"/>
    <property type="match status" value="1"/>
</dbReference>
<dbReference type="EMBL" id="FNAV01000013">
    <property type="protein sequence ID" value="SDF14241.1"/>
    <property type="molecule type" value="Genomic_DNA"/>
</dbReference>
<evidence type="ECO:0000313" key="2">
    <source>
        <dbReference type="EMBL" id="SDF14241.1"/>
    </source>
</evidence>
<evidence type="ECO:0000313" key="3">
    <source>
        <dbReference type="Proteomes" id="UP000198994"/>
    </source>
</evidence>
<dbReference type="STRING" id="282683.SAMN04488105_11373"/>
<feature type="transmembrane region" description="Helical" evidence="1">
    <location>
        <begin position="135"/>
        <end position="155"/>
    </location>
</feature>
<feature type="transmembrane region" description="Helical" evidence="1">
    <location>
        <begin position="66"/>
        <end position="87"/>
    </location>
</feature>
<feature type="transmembrane region" description="Helical" evidence="1">
    <location>
        <begin position="243"/>
        <end position="271"/>
    </location>
</feature>
<sequence>MAQTIGNPLSWTAQQLGGAGSHLAAASREIGSHDLTPPRVRYMDMSDIGDSLRAGWADFQACRTDVMAIVLVYPVMGLLLMGLGLQLSLVPLLFPLISGFAILGPVAAVGLYEMSRQREMGEAPRWGQAFAVMRSPGFGAVLVMGLYLAALFMAWMLVAAGIHALTMGADTTTGLMAFLSQVFGTPGGWTMIVLGCGVGFLFALGALATSVVSFPLVLDRHVGAPVAVATSIQVLKKNPVVTLAWGATVAALLVLAAIPLMLGFIVVLPVLGHATWHFYRRAVY</sequence>
<gene>
    <name evidence="2" type="ORF">SAMN04488105_11373</name>
</gene>
<keyword evidence="1" id="KW-0812">Transmembrane</keyword>
<name>A0A1G7INJ6_9RHOB</name>
<dbReference type="AlphaFoldDB" id="A0A1G7INJ6"/>
<keyword evidence="1" id="KW-0472">Membrane</keyword>
<dbReference type="RefSeq" id="WP_089962101.1">
    <property type="nucleotide sequence ID" value="NZ_FNAV01000013.1"/>
</dbReference>
<dbReference type="Proteomes" id="UP000198994">
    <property type="component" value="Unassembled WGS sequence"/>
</dbReference>
<keyword evidence="1" id="KW-1133">Transmembrane helix</keyword>
<feature type="transmembrane region" description="Helical" evidence="1">
    <location>
        <begin position="161"/>
        <end position="179"/>
    </location>
</feature>
<accession>A0A1G7INJ6</accession>
<evidence type="ECO:0000256" key="1">
    <source>
        <dbReference type="SAM" id="Phobius"/>
    </source>
</evidence>
<organism evidence="2 3">
    <name type="scientific">Salipiger thiooxidans</name>
    <dbReference type="NCBI Taxonomy" id="282683"/>
    <lineage>
        <taxon>Bacteria</taxon>
        <taxon>Pseudomonadati</taxon>
        <taxon>Pseudomonadota</taxon>
        <taxon>Alphaproteobacteria</taxon>
        <taxon>Rhodobacterales</taxon>
        <taxon>Roseobacteraceae</taxon>
        <taxon>Salipiger</taxon>
    </lineage>
</organism>
<dbReference type="InterPro" id="IPR018692">
    <property type="entry name" value="DUF2189"/>
</dbReference>
<protein>
    <submittedName>
        <fullName evidence="2">Uncharacterized membrane protein</fullName>
    </submittedName>
</protein>
<keyword evidence="3" id="KW-1185">Reference proteome</keyword>